<feature type="transmembrane region" description="Helical" evidence="1">
    <location>
        <begin position="27"/>
        <end position="51"/>
    </location>
</feature>
<evidence type="ECO:0000256" key="1">
    <source>
        <dbReference type="SAM" id="Phobius"/>
    </source>
</evidence>
<dbReference type="AlphaFoldDB" id="A0A4V3A6F9"/>
<gene>
    <name evidence="2" type="ORF">EJ571_06880</name>
</gene>
<sequence length="61" mass="6448">MTILHRRNASTDYDTDTDPMWRKADRIAAVASIGLGIASGLVAGTITYAATGRHSTGSAQR</sequence>
<keyword evidence="1" id="KW-0472">Membrane</keyword>
<dbReference type="Proteomes" id="UP000295627">
    <property type="component" value="Unassembled WGS sequence"/>
</dbReference>
<comment type="caution">
    <text evidence="2">The sequence shown here is derived from an EMBL/GenBank/DDBJ whole genome shotgun (WGS) entry which is preliminary data.</text>
</comment>
<keyword evidence="1" id="KW-1133">Transmembrane helix</keyword>
<accession>A0A4V3A6F9</accession>
<reference evidence="2 3" key="1">
    <citation type="journal article" date="2019" name="Sci. Rep.">
        <title>Extended insight into the Mycobacterium chelonae-abscessus complex through whole genome sequencing of Mycobacterium salmoniphilum outbreak and Mycobacterium salmoniphilum-like strains.</title>
        <authorList>
            <person name="Behra P.R.K."/>
            <person name="Das S."/>
            <person name="Pettersson B.M.F."/>
            <person name="Shirreff L."/>
            <person name="DuCote T."/>
            <person name="Jacobsson K.G."/>
            <person name="Ennis D.G."/>
            <person name="Kirsebom L.A."/>
        </authorList>
    </citation>
    <scope>NUCLEOTIDE SEQUENCE [LARGE SCALE GENOMIC DNA]</scope>
    <source>
        <strain evidence="2 3">DSM 45524</strain>
    </source>
</reference>
<organism evidence="2 3">
    <name type="scientific">Mycobacteroides franklinii</name>
    <dbReference type="NCBI Taxonomy" id="948102"/>
    <lineage>
        <taxon>Bacteria</taxon>
        <taxon>Bacillati</taxon>
        <taxon>Actinomycetota</taxon>
        <taxon>Actinomycetes</taxon>
        <taxon>Mycobacteriales</taxon>
        <taxon>Mycobacteriaceae</taxon>
        <taxon>Mycobacteroides</taxon>
    </lineage>
</organism>
<name>A0A4V3A6F9_9MYCO</name>
<evidence type="ECO:0000313" key="2">
    <source>
        <dbReference type="EMBL" id="TDH23175.1"/>
    </source>
</evidence>
<proteinExistence type="predicted"/>
<protein>
    <submittedName>
        <fullName evidence="2">Uncharacterized protein</fullName>
    </submittedName>
</protein>
<keyword evidence="1" id="KW-0812">Transmembrane</keyword>
<dbReference type="EMBL" id="RXLR01000013">
    <property type="protein sequence ID" value="TDH23175.1"/>
    <property type="molecule type" value="Genomic_DNA"/>
</dbReference>
<dbReference type="RefSeq" id="WP_133052545.1">
    <property type="nucleotide sequence ID" value="NZ_MAFQ01000014.1"/>
</dbReference>
<evidence type="ECO:0000313" key="3">
    <source>
        <dbReference type="Proteomes" id="UP000295627"/>
    </source>
</evidence>